<accession>A0A382WK45</accession>
<dbReference type="GO" id="GO:0006281">
    <property type="term" value="P:DNA repair"/>
    <property type="evidence" value="ECO:0007669"/>
    <property type="project" value="TreeGrafter"/>
</dbReference>
<dbReference type="InterPro" id="IPR014001">
    <property type="entry name" value="Helicase_ATP-bd"/>
</dbReference>
<dbReference type="GO" id="GO:0005524">
    <property type="term" value="F:ATP binding"/>
    <property type="evidence" value="ECO:0007669"/>
    <property type="project" value="InterPro"/>
</dbReference>
<reference evidence="7" key="1">
    <citation type="submission" date="2018-05" db="EMBL/GenBank/DDBJ databases">
        <authorList>
            <person name="Lanie J.A."/>
            <person name="Ng W.-L."/>
            <person name="Kazmierczak K.M."/>
            <person name="Andrzejewski T.M."/>
            <person name="Davidsen T.M."/>
            <person name="Wayne K.J."/>
            <person name="Tettelin H."/>
            <person name="Glass J.I."/>
            <person name="Rusch D."/>
            <person name="Podicherti R."/>
            <person name="Tsui H.-C.T."/>
            <person name="Winkler M.E."/>
        </authorList>
    </citation>
    <scope>NUCLEOTIDE SEQUENCE</scope>
</reference>
<evidence type="ECO:0000313" key="7">
    <source>
        <dbReference type="EMBL" id="SVD59029.1"/>
    </source>
</evidence>
<gene>
    <name evidence="7" type="ORF">METZ01_LOCUS411883</name>
</gene>
<feature type="non-terminal residue" evidence="7">
    <location>
        <position position="119"/>
    </location>
</feature>
<dbReference type="GO" id="GO:0030894">
    <property type="term" value="C:replisome"/>
    <property type="evidence" value="ECO:0007669"/>
    <property type="project" value="TreeGrafter"/>
</dbReference>
<dbReference type="PROSITE" id="PS51192">
    <property type="entry name" value="HELICASE_ATP_BIND_1"/>
    <property type="match status" value="1"/>
</dbReference>
<dbReference type="SUPFAM" id="SSF52540">
    <property type="entry name" value="P-loop containing nucleoside triphosphate hydrolases"/>
    <property type="match status" value="1"/>
</dbReference>
<name>A0A382WK45_9ZZZZ</name>
<sequence length="119" mass="13043">MAIVLYLDLPTKLSEESPLKQSMQNYLEVVRETWGFDRLYPNQKEAIETTLSGRDVLLVLPTGGGKSLCFQTPSICNEKLNLVISPLLSLMKDQVDGLKLNGVAAEMLASSQDAASRGE</sequence>
<keyword evidence="2" id="KW-0238">DNA-binding</keyword>
<evidence type="ECO:0000259" key="6">
    <source>
        <dbReference type="PROSITE" id="PS51192"/>
    </source>
</evidence>
<protein>
    <recommendedName>
        <fullName evidence="5">DNA 3'-5' helicase</fullName>
        <ecNumber evidence="5">5.6.2.4</ecNumber>
    </recommendedName>
</protein>
<comment type="similarity">
    <text evidence="1">Belongs to the helicase family. RecQ subfamily.</text>
</comment>
<dbReference type="PANTHER" id="PTHR13710:SF105">
    <property type="entry name" value="ATP-DEPENDENT DNA HELICASE Q1"/>
    <property type="match status" value="1"/>
</dbReference>
<dbReference type="AlphaFoldDB" id="A0A382WK45"/>
<organism evidence="7">
    <name type="scientific">marine metagenome</name>
    <dbReference type="NCBI Taxonomy" id="408172"/>
    <lineage>
        <taxon>unclassified sequences</taxon>
        <taxon>metagenomes</taxon>
        <taxon>ecological metagenomes</taxon>
    </lineage>
</organism>
<dbReference type="GO" id="GO:0009378">
    <property type="term" value="F:four-way junction helicase activity"/>
    <property type="evidence" value="ECO:0007669"/>
    <property type="project" value="TreeGrafter"/>
</dbReference>
<dbReference type="GO" id="GO:0006310">
    <property type="term" value="P:DNA recombination"/>
    <property type="evidence" value="ECO:0007669"/>
    <property type="project" value="TreeGrafter"/>
</dbReference>
<proteinExistence type="inferred from homology"/>
<dbReference type="Gene3D" id="3.40.50.300">
    <property type="entry name" value="P-loop containing nucleotide triphosphate hydrolases"/>
    <property type="match status" value="1"/>
</dbReference>
<dbReference type="GO" id="GO:0005737">
    <property type="term" value="C:cytoplasm"/>
    <property type="evidence" value="ECO:0007669"/>
    <property type="project" value="TreeGrafter"/>
</dbReference>
<dbReference type="EMBL" id="UINC01160404">
    <property type="protein sequence ID" value="SVD59029.1"/>
    <property type="molecule type" value="Genomic_DNA"/>
</dbReference>
<evidence type="ECO:0000256" key="4">
    <source>
        <dbReference type="ARBA" id="ARBA00034617"/>
    </source>
</evidence>
<evidence type="ECO:0000256" key="2">
    <source>
        <dbReference type="ARBA" id="ARBA00023125"/>
    </source>
</evidence>
<evidence type="ECO:0000256" key="5">
    <source>
        <dbReference type="ARBA" id="ARBA00034808"/>
    </source>
</evidence>
<feature type="domain" description="Helicase ATP-binding" evidence="6">
    <location>
        <begin position="47"/>
        <end position="119"/>
    </location>
</feature>
<dbReference type="PANTHER" id="PTHR13710">
    <property type="entry name" value="DNA HELICASE RECQ FAMILY MEMBER"/>
    <property type="match status" value="1"/>
</dbReference>
<dbReference type="GO" id="GO:0043138">
    <property type="term" value="F:3'-5' DNA helicase activity"/>
    <property type="evidence" value="ECO:0007669"/>
    <property type="project" value="UniProtKB-EC"/>
</dbReference>
<comment type="catalytic activity">
    <reaction evidence="4">
        <text>Couples ATP hydrolysis with the unwinding of duplex DNA by translocating in the 3'-5' direction.</text>
        <dbReference type="EC" id="5.6.2.4"/>
    </reaction>
</comment>
<dbReference type="GO" id="GO:0043590">
    <property type="term" value="C:bacterial nucleoid"/>
    <property type="evidence" value="ECO:0007669"/>
    <property type="project" value="TreeGrafter"/>
</dbReference>
<keyword evidence="3" id="KW-0413">Isomerase</keyword>
<dbReference type="Pfam" id="PF00270">
    <property type="entry name" value="DEAD"/>
    <property type="match status" value="1"/>
</dbReference>
<dbReference type="EC" id="5.6.2.4" evidence="5"/>
<evidence type="ECO:0000256" key="3">
    <source>
        <dbReference type="ARBA" id="ARBA00023235"/>
    </source>
</evidence>
<evidence type="ECO:0000256" key="1">
    <source>
        <dbReference type="ARBA" id="ARBA00005446"/>
    </source>
</evidence>
<dbReference type="InterPro" id="IPR011545">
    <property type="entry name" value="DEAD/DEAH_box_helicase_dom"/>
</dbReference>
<dbReference type="InterPro" id="IPR027417">
    <property type="entry name" value="P-loop_NTPase"/>
</dbReference>
<dbReference type="GO" id="GO:0003677">
    <property type="term" value="F:DNA binding"/>
    <property type="evidence" value="ECO:0007669"/>
    <property type="project" value="UniProtKB-KW"/>
</dbReference>